<dbReference type="Proteomes" id="UP001173801">
    <property type="component" value="Unassembled WGS sequence"/>
</dbReference>
<proteinExistence type="predicted"/>
<comment type="caution">
    <text evidence="2">The sequence shown here is derived from an EMBL/GenBank/DDBJ whole genome shotgun (WGS) entry which is preliminary data.</text>
</comment>
<keyword evidence="1" id="KW-0812">Transmembrane</keyword>
<keyword evidence="1" id="KW-1133">Transmembrane helix</keyword>
<dbReference type="RefSeq" id="WP_284936762.1">
    <property type="nucleotide sequence ID" value="NZ_JANURM010000001.1"/>
</dbReference>
<keyword evidence="3" id="KW-1185">Reference proteome</keyword>
<protein>
    <submittedName>
        <fullName evidence="2">Uncharacterized protein</fullName>
    </submittedName>
</protein>
<feature type="transmembrane region" description="Helical" evidence="1">
    <location>
        <begin position="20"/>
        <end position="41"/>
    </location>
</feature>
<evidence type="ECO:0000256" key="1">
    <source>
        <dbReference type="SAM" id="Phobius"/>
    </source>
</evidence>
<reference evidence="2" key="1">
    <citation type="submission" date="2022-08" db="EMBL/GenBank/DDBJ databases">
        <authorList>
            <person name="Wang H."/>
        </authorList>
    </citation>
    <scope>NUCLEOTIDE SEQUENCE</scope>
    <source>
        <strain evidence="2">PS10</strain>
    </source>
</reference>
<accession>A0ABT7HMI5</accession>
<organism evidence="2 3">
    <name type="scientific">Campylobacter gastrosuis</name>
    <dbReference type="NCBI Taxonomy" id="2974576"/>
    <lineage>
        <taxon>Bacteria</taxon>
        <taxon>Pseudomonadati</taxon>
        <taxon>Campylobacterota</taxon>
        <taxon>Epsilonproteobacteria</taxon>
        <taxon>Campylobacterales</taxon>
        <taxon>Campylobacteraceae</taxon>
        <taxon>Campylobacter</taxon>
    </lineage>
</organism>
<reference evidence="2" key="2">
    <citation type="journal article" date="2023" name="Microorganisms">
        <title>Isolation and Genomic Characteristics of Cat-Borne Campylobacter felis sp. nov. and Sheep-Borne Campylobacter ovis sp. nov.</title>
        <authorList>
            <person name="Wang H."/>
            <person name="Li Y."/>
            <person name="Gu Y."/>
            <person name="Zhou G."/>
            <person name="Chen X."/>
            <person name="Zhang X."/>
            <person name="Shao Z."/>
            <person name="Zhang J."/>
            <person name="Zhang M."/>
        </authorList>
    </citation>
    <scope>NUCLEOTIDE SEQUENCE</scope>
    <source>
        <strain evidence="2">PS10</strain>
    </source>
</reference>
<sequence length="173" mass="19477">MSLSLIKPEPRPIFSIFSKIWLILIAFLIIILTAINLFIIYKNYSLKNQTQELATTQISLGEETAKIDEISEILGKQIEIASGINASNAILKQSLHNLFDLVPDSITLEEVLMDRTSLIIRGVTPTKDVFNQLLASPLKSIFNTSNNSFYQIKNGWYGFVSTNKMDNSEGYNE</sequence>
<dbReference type="EMBL" id="JANURM010000001">
    <property type="protein sequence ID" value="MDL0088131.1"/>
    <property type="molecule type" value="Genomic_DNA"/>
</dbReference>
<evidence type="ECO:0000313" key="3">
    <source>
        <dbReference type="Proteomes" id="UP001173801"/>
    </source>
</evidence>
<evidence type="ECO:0000313" key="2">
    <source>
        <dbReference type="EMBL" id="MDL0088131.1"/>
    </source>
</evidence>
<name>A0ABT7HMI5_9BACT</name>
<keyword evidence="1" id="KW-0472">Membrane</keyword>
<gene>
    <name evidence="2" type="ORF">NYG85_01905</name>
</gene>